<keyword evidence="3" id="KW-0862">Zinc</keyword>
<feature type="signal peptide" evidence="5">
    <location>
        <begin position="1"/>
        <end position="25"/>
    </location>
</feature>
<dbReference type="GO" id="GO:0061630">
    <property type="term" value="F:ubiquitin protein ligase activity"/>
    <property type="evidence" value="ECO:0007669"/>
    <property type="project" value="TreeGrafter"/>
</dbReference>
<evidence type="ECO:0000256" key="4">
    <source>
        <dbReference type="PROSITE-ProRule" id="PRU00175"/>
    </source>
</evidence>
<dbReference type="Pfam" id="PF13445">
    <property type="entry name" value="zf-RING_UBOX"/>
    <property type="match status" value="1"/>
</dbReference>
<evidence type="ECO:0000256" key="3">
    <source>
        <dbReference type="ARBA" id="ARBA00022833"/>
    </source>
</evidence>
<name>A0AAV9XN89_9PEZI</name>
<dbReference type="EMBL" id="JAVHJO010000001">
    <property type="protein sequence ID" value="KAK6543421.1"/>
    <property type="molecule type" value="Genomic_DNA"/>
</dbReference>
<accession>A0AAV9XN89</accession>
<proteinExistence type="predicted"/>
<keyword evidence="5" id="KW-0732">Signal</keyword>
<protein>
    <recommendedName>
        <fullName evidence="6">RING-type domain-containing protein</fullName>
    </recommendedName>
</protein>
<keyword evidence="1" id="KW-0479">Metal-binding</keyword>
<evidence type="ECO:0000256" key="5">
    <source>
        <dbReference type="SAM" id="SignalP"/>
    </source>
</evidence>
<dbReference type="PANTHER" id="PTHR45969:SF69">
    <property type="entry name" value="FINGER DOMAIN PROTEIN, PUTATIVE (AFU_ORTHOLOGUE AFUA_3G12190)-RELATED"/>
    <property type="match status" value="1"/>
</dbReference>
<dbReference type="Gene3D" id="3.30.40.10">
    <property type="entry name" value="Zinc/RING finger domain, C3HC4 (zinc finger)"/>
    <property type="match status" value="1"/>
</dbReference>
<gene>
    <name evidence="7" type="ORF">TWF694_000168</name>
</gene>
<dbReference type="InterPro" id="IPR027370">
    <property type="entry name" value="Znf-RING_euk"/>
</dbReference>
<feature type="chain" id="PRO_5043922941" description="RING-type domain-containing protein" evidence="5">
    <location>
        <begin position="26"/>
        <end position="389"/>
    </location>
</feature>
<dbReference type="InterPro" id="IPR001841">
    <property type="entry name" value="Znf_RING"/>
</dbReference>
<reference evidence="7 8" key="1">
    <citation type="submission" date="2019-10" db="EMBL/GenBank/DDBJ databases">
        <authorList>
            <person name="Palmer J.M."/>
        </authorList>
    </citation>
    <scope>NUCLEOTIDE SEQUENCE [LARGE SCALE GENOMIC DNA]</scope>
    <source>
        <strain evidence="7 8">TWF694</strain>
    </source>
</reference>
<sequence length="389" mass="44654">MRYHDSVAPTFKALLYLALISTVVAPPPTIPEWENLIYEIEGEVILDNQKTVVLIEGWDVHKGTRYPEPYDKLDGDLTWEFFQDDECRVENHPRFLVKSGVYEFPDSAKRRAGSFKIIDPLALRWTKDSRLTSIHEIEEQFIKTEEEWQKKHNHFQEAREKLVTGDRGMACPICHSELVERRPSKVFIGDCGHSYHRECIQGWVDSRNELGRDPAEFRERTGFPLAQMADCPQCRQVINPRTMARVTTQLLDGNNAPIIEPIQNNQASPSNDLPSILDSPGSELDDILYPHQMDERIRGTSRIKQPSQYNFQDRYLDVGKNALVDPSDYRALEVRESTLRQRGPTIRLPNNVARVSPLVDETDYNVMLSEAGAPDLDKIRQSLREGQLG</sequence>
<keyword evidence="2 4" id="KW-0863">Zinc-finger</keyword>
<dbReference type="AlphaFoldDB" id="A0AAV9XN89"/>
<evidence type="ECO:0000256" key="1">
    <source>
        <dbReference type="ARBA" id="ARBA00022723"/>
    </source>
</evidence>
<dbReference type="GO" id="GO:0008270">
    <property type="term" value="F:zinc ion binding"/>
    <property type="evidence" value="ECO:0007669"/>
    <property type="project" value="UniProtKB-KW"/>
</dbReference>
<dbReference type="SMART" id="SM00184">
    <property type="entry name" value="RING"/>
    <property type="match status" value="1"/>
</dbReference>
<dbReference type="GO" id="GO:0016567">
    <property type="term" value="P:protein ubiquitination"/>
    <property type="evidence" value="ECO:0007669"/>
    <property type="project" value="TreeGrafter"/>
</dbReference>
<dbReference type="PROSITE" id="PS50089">
    <property type="entry name" value="ZF_RING_2"/>
    <property type="match status" value="1"/>
</dbReference>
<dbReference type="Proteomes" id="UP001365542">
    <property type="component" value="Unassembled WGS sequence"/>
</dbReference>
<comment type="caution">
    <text evidence="7">The sequence shown here is derived from an EMBL/GenBank/DDBJ whole genome shotgun (WGS) entry which is preliminary data.</text>
</comment>
<organism evidence="7 8">
    <name type="scientific">Orbilia ellipsospora</name>
    <dbReference type="NCBI Taxonomy" id="2528407"/>
    <lineage>
        <taxon>Eukaryota</taxon>
        <taxon>Fungi</taxon>
        <taxon>Dikarya</taxon>
        <taxon>Ascomycota</taxon>
        <taxon>Pezizomycotina</taxon>
        <taxon>Orbiliomycetes</taxon>
        <taxon>Orbiliales</taxon>
        <taxon>Orbiliaceae</taxon>
        <taxon>Orbilia</taxon>
    </lineage>
</organism>
<dbReference type="SUPFAM" id="SSF57850">
    <property type="entry name" value="RING/U-box"/>
    <property type="match status" value="1"/>
</dbReference>
<keyword evidence="8" id="KW-1185">Reference proteome</keyword>
<dbReference type="PANTHER" id="PTHR45969">
    <property type="entry name" value="RING ZINC FINGER PROTEIN-RELATED"/>
    <property type="match status" value="1"/>
</dbReference>
<evidence type="ECO:0000313" key="7">
    <source>
        <dbReference type="EMBL" id="KAK6543421.1"/>
    </source>
</evidence>
<evidence type="ECO:0000256" key="2">
    <source>
        <dbReference type="ARBA" id="ARBA00022771"/>
    </source>
</evidence>
<evidence type="ECO:0000259" key="6">
    <source>
        <dbReference type="PROSITE" id="PS50089"/>
    </source>
</evidence>
<dbReference type="InterPro" id="IPR013083">
    <property type="entry name" value="Znf_RING/FYVE/PHD"/>
</dbReference>
<evidence type="ECO:0000313" key="8">
    <source>
        <dbReference type="Proteomes" id="UP001365542"/>
    </source>
</evidence>
<feature type="domain" description="RING-type" evidence="6">
    <location>
        <begin position="171"/>
        <end position="235"/>
    </location>
</feature>
<dbReference type="CDD" id="cd16448">
    <property type="entry name" value="RING-H2"/>
    <property type="match status" value="1"/>
</dbReference>